<dbReference type="RefSeq" id="XP_056051692.1">
    <property type="nucleotide sequence ID" value="XM_056199777.1"/>
</dbReference>
<protein>
    <recommendedName>
        <fullName evidence="3">LITAF domain-containing protein</fullName>
    </recommendedName>
</protein>
<comment type="caution">
    <text evidence="1">The sequence shown here is derived from an EMBL/GenBank/DDBJ whole genome shotgun (WGS) entry which is preliminary data.</text>
</comment>
<dbReference type="KEGG" id="amus:LMH87_010750"/>
<evidence type="ECO:0000313" key="2">
    <source>
        <dbReference type="Proteomes" id="UP001144673"/>
    </source>
</evidence>
<reference evidence="1" key="1">
    <citation type="journal article" date="2023" name="Access Microbiol">
        <title>De-novo genome assembly for Akanthomyces muscarius, a biocontrol agent of insect agricultural pests.</title>
        <authorList>
            <person name="Erdos Z."/>
            <person name="Studholme D.J."/>
            <person name="Raymond B."/>
            <person name="Sharma M."/>
        </authorList>
    </citation>
    <scope>NUCLEOTIDE SEQUENCE</scope>
    <source>
        <strain evidence="1">Ve6</strain>
    </source>
</reference>
<dbReference type="AlphaFoldDB" id="A0A9W8QAE2"/>
<sequence length="142" mass="16079">MVVLVLDRTIAASFIPPLHFFAKKKRTYCHHKLPDTLAKYIIVNSTMAATMETMPTQEPAPKAPVALERLRPVSQTIECPHCGKLVKTTIEGRGKGMQRFMDVMFWPLPGRRNWWETTTWRCGACEASLASQKNGKELKVAH</sequence>
<gene>
    <name evidence="1" type="ORF">LMH87_010750</name>
</gene>
<dbReference type="GeneID" id="80897909"/>
<dbReference type="EMBL" id="JAJHUN010000009">
    <property type="protein sequence ID" value="KAJ4149978.1"/>
    <property type="molecule type" value="Genomic_DNA"/>
</dbReference>
<dbReference type="Proteomes" id="UP001144673">
    <property type="component" value="Chromosome 4"/>
</dbReference>
<name>A0A9W8QAE2_AKAMU</name>
<proteinExistence type="predicted"/>
<organism evidence="1 2">
    <name type="scientific">Akanthomyces muscarius</name>
    <name type="common">Entomopathogenic fungus</name>
    <name type="synonym">Lecanicillium muscarium</name>
    <dbReference type="NCBI Taxonomy" id="2231603"/>
    <lineage>
        <taxon>Eukaryota</taxon>
        <taxon>Fungi</taxon>
        <taxon>Dikarya</taxon>
        <taxon>Ascomycota</taxon>
        <taxon>Pezizomycotina</taxon>
        <taxon>Sordariomycetes</taxon>
        <taxon>Hypocreomycetidae</taxon>
        <taxon>Hypocreales</taxon>
        <taxon>Cordycipitaceae</taxon>
        <taxon>Akanthomyces</taxon>
    </lineage>
</organism>
<evidence type="ECO:0000313" key="1">
    <source>
        <dbReference type="EMBL" id="KAJ4149978.1"/>
    </source>
</evidence>
<accession>A0A9W8QAE2</accession>
<keyword evidence="2" id="KW-1185">Reference proteome</keyword>
<evidence type="ECO:0008006" key="3">
    <source>
        <dbReference type="Google" id="ProtNLM"/>
    </source>
</evidence>